<keyword evidence="6 7" id="KW-0503">Monooxygenase</keyword>
<evidence type="ECO:0000256" key="5">
    <source>
        <dbReference type="ARBA" id="ARBA00023004"/>
    </source>
</evidence>
<comment type="caution">
    <text evidence="8">The sequence shown here is derived from an EMBL/GenBank/DDBJ whole genome shotgun (WGS) entry which is preliminary data.</text>
</comment>
<dbReference type="CDD" id="cd11032">
    <property type="entry name" value="P450_EryK-like"/>
    <property type="match status" value="1"/>
</dbReference>
<accession>A6GDV1</accession>
<organism evidence="8 9">
    <name type="scientific">Plesiocystis pacifica SIR-1</name>
    <dbReference type="NCBI Taxonomy" id="391625"/>
    <lineage>
        <taxon>Bacteria</taxon>
        <taxon>Pseudomonadati</taxon>
        <taxon>Myxococcota</taxon>
        <taxon>Polyangia</taxon>
        <taxon>Nannocystales</taxon>
        <taxon>Nannocystaceae</taxon>
        <taxon>Plesiocystis</taxon>
    </lineage>
</organism>
<dbReference type="GO" id="GO:0020037">
    <property type="term" value="F:heme binding"/>
    <property type="evidence" value="ECO:0007669"/>
    <property type="project" value="InterPro"/>
</dbReference>
<dbReference type="InterPro" id="IPR001128">
    <property type="entry name" value="Cyt_P450"/>
</dbReference>
<dbReference type="InterPro" id="IPR017972">
    <property type="entry name" value="Cyt_P450_CS"/>
</dbReference>
<dbReference type="RefSeq" id="WP_006974891.1">
    <property type="nucleotide sequence ID" value="NZ_ABCS01000076.1"/>
</dbReference>
<gene>
    <name evidence="8" type="ORF">PPSIR1_19994</name>
</gene>
<keyword evidence="4 7" id="KW-0560">Oxidoreductase</keyword>
<evidence type="ECO:0000256" key="4">
    <source>
        <dbReference type="ARBA" id="ARBA00023002"/>
    </source>
</evidence>
<dbReference type="OrthoDB" id="4511384at2"/>
<dbReference type="GO" id="GO:0004497">
    <property type="term" value="F:monooxygenase activity"/>
    <property type="evidence" value="ECO:0007669"/>
    <property type="project" value="UniProtKB-KW"/>
</dbReference>
<dbReference type="PRINTS" id="PR00359">
    <property type="entry name" value="BP450"/>
</dbReference>
<keyword evidence="9" id="KW-1185">Reference proteome</keyword>
<protein>
    <submittedName>
        <fullName evidence="8">Cytochrome P450 hydroxylase</fullName>
    </submittedName>
</protein>
<dbReference type="PANTHER" id="PTHR46696">
    <property type="entry name" value="P450, PUTATIVE (EUROFUNG)-RELATED"/>
    <property type="match status" value="1"/>
</dbReference>
<evidence type="ECO:0000256" key="3">
    <source>
        <dbReference type="ARBA" id="ARBA00022723"/>
    </source>
</evidence>
<comment type="similarity">
    <text evidence="1 7">Belongs to the cytochrome P450 family.</text>
</comment>
<dbReference type="STRING" id="391625.PPSIR1_19994"/>
<evidence type="ECO:0000256" key="7">
    <source>
        <dbReference type="RuleBase" id="RU000461"/>
    </source>
</evidence>
<dbReference type="AlphaFoldDB" id="A6GDV1"/>
<evidence type="ECO:0000313" key="8">
    <source>
        <dbReference type="EMBL" id="EDM75990.1"/>
    </source>
</evidence>
<dbReference type="InterPro" id="IPR036396">
    <property type="entry name" value="Cyt_P450_sf"/>
</dbReference>
<dbReference type="Pfam" id="PF00067">
    <property type="entry name" value="p450"/>
    <property type="match status" value="2"/>
</dbReference>
<proteinExistence type="inferred from homology"/>
<dbReference type="InterPro" id="IPR002397">
    <property type="entry name" value="Cyt_P450_B"/>
</dbReference>
<dbReference type="GO" id="GO:0016705">
    <property type="term" value="F:oxidoreductase activity, acting on paired donors, with incorporation or reduction of molecular oxygen"/>
    <property type="evidence" value="ECO:0007669"/>
    <property type="project" value="InterPro"/>
</dbReference>
<dbReference type="Proteomes" id="UP000005801">
    <property type="component" value="Unassembled WGS sequence"/>
</dbReference>
<dbReference type="SUPFAM" id="SSF48264">
    <property type="entry name" value="Cytochrome P450"/>
    <property type="match status" value="1"/>
</dbReference>
<keyword evidence="3 7" id="KW-0479">Metal-binding</keyword>
<evidence type="ECO:0000256" key="2">
    <source>
        <dbReference type="ARBA" id="ARBA00022617"/>
    </source>
</evidence>
<dbReference type="FunFam" id="1.10.630.10:FF:000018">
    <property type="entry name" value="Cytochrome P450 monooxygenase"/>
    <property type="match status" value="1"/>
</dbReference>
<sequence>MFDRQFHLEPFVRFEELRRHRPVFYVEALDAWLLLRHDHVKQVLQDPRTFSSDDPRWHTEEFETAPTMITSDDPTHRRLRALAQPAFTPRRIAKLATAVEELCESILDEVEARGDRFDLVEAFSGPFPAIVIAELLGVPREDYPRFRRIAAQAVLATRPEPERSVGMRAGQELNAYYGAFLRERRESGELGDDLTSDFIRAQRDGAECSDGELEAMGSLFLIAGHETTTNLINNAVRCLDDAPKLRAKVVADPDCARDLVTEVLRYRGPVLGNFRFTTRTVEIGETVLPAGSRVLPMLMAANHDPNEYEAPGEFQLERRAKGHLGFGRGIHRCLGEPLAKLEAEIAIPALYRRFPELRVDTERDILPVEVPVIHGCRELHVRV</sequence>
<reference evidence="8 9" key="1">
    <citation type="submission" date="2007-06" db="EMBL/GenBank/DDBJ databases">
        <authorList>
            <person name="Shimkets L."/>
            <person name="Ferriera S."/>
            <person name="Johnson J."/>
            <person name="Kravitz S."/>
            <person name="Beeson K."/>
            <person name="Sutton G."/>
            <person name="Rogers Y.-H."/>
            <person name="Friedman R."/>
            <person name="Frazier M."/>
            <person name="Venter J.C."/>
        </authorList>
    </citation>
    <scope>NUCLEOTIDE SEQUENCE [LARGE SCALE GENOMIC DNA]</scope>
    <source>
        <strain evidence="8 9">SIR-1</strain>
    </source>
</reference>
<dbReference type="PANTHER" id="PTHR46696:SF6">
    <property type="entry name" value="P450, PUTATIVE (EUROFUNG)-RELATED"/>
    <property type="match status" value="1"/>
</dbReference>
<dbReference type="EMBL" id="ABCS01000076">
    <property type="protein sequence ID" value="EDM75990.1"/>
    <property type="molecule type" value="Genomic_DNA"/>
</dbReference>
<keyword evidence="5 7" id="KW-0408">Iron</keyword>
<name>A6GDV1_9BACT</name>
<evidence type="ECO:0000256" key="1">
    <source>
        <dbReference type="ARBA" id="ARBA00010617"/>
    </source>
</evidence>
<dbReference type="Gene3D" id="1.10.630.10">
    <property type="entry name" value="Cytochrome P450"/>
    <property type="match status" value="1"/>
</dbReference>
<keyword evidence="2 7" id="KW-0349">Heme</keyword>
<dbReference type="PROSITE" id="PS00086">
    <property type="entry name" value="CYTOCHROME_P450"/>
    <property type="match status" value="1"/>
</dbReference>
<dbReference type="eggNOG" id="COG2124">
    <property type="taxonomic scope" value="Bacteria"/>
</dbReference>
<evidence type="ECO:0000256" key="6">
    <source>
        <dbReference type="ARBA" id="ARBA00023033"/>
    </source>
</evidence>
<evidence type="ECO:0000313" key="9">
    <source>
        <dbReference type="Proteomes" id="UP000005801"/>
    </source>
</evidence>
<dbReference type="GO" id="GO:0005506">
    <property type="term" value="F:iron ion binding"/>
    <property type="evidence" value="ECO:0007669"/>
    <property type="project" value="InterPro"/>
</dbReference>